<evidence type="ECO:0000313" key="6">
    <source>
        <dbReference type="Proteomes" id="UP000290759"/>
    </source>
</evidence>
<feature type="chain" id="PRO_5020618343" evidence="4">
    <location>
        <begin position="27"/>
        <end position="418"/>
    </location>
</feature>
<protein>
    <submittedName>
        <fullName evidence="5">Sugar ABC transporter substrate-binding protein</fullName>
    </submittedName>
</protein>
<dbReference type="PANTHER" id="PTHR43649:SF12">
    <property type="entry name" value="DIACETYLCHITOBIOSE BINDING PROTEIN DASA"/>
    <property type="match status" value="1"/>
</dbReference>
<evidence type="ECO:0000256" key="1">
    <source>
        <dbReference type="ARBA" id="ARBA00004418"/>
    </source>
</evidence>
<evidence type="ECO:0000256" key="2">
    <source>
        <dbReference type="ARBA" id="ARBA00008520"/>
    </source>
</evidence>
<reference evidence="5 6" key="1">
    <citation type="submission" date="2018-12" db="EMBL/GenBank/DDBJ databases">
        <authorList>
            <person name="Grouzdev D.S."/>
            <person name="Krutkina M.S."/>
        </authorList>
    </citation>
    <scope>NUCLEOTIDE SEQUENCE [LARGE SCALE GENOMIC DNA]</scope>
    <source>
        <strain evidence="5 6">RmlP026</strain>
    </source>
</reference>
<dbReference type="OrthoDB" id="9811951at2"/>
<dbReference type="InterPro" id="IPR050490">
    <property type="entry name" value="Bact_solute-bd_prot1"/>
</dbReference>
<comment type="subcellular location">
    <subcellularLocation>
        <location evidence="1">Periplasm</location>
    </subcellularLocation>
</comment>
<dbReference type="PANTHER" id="PTHR43649">
    <property type="entry name" value="ARABINOSE-BINDING PROTEIN-RELATED"/>
    <property type="match status" value="1"/>
</dbReference>
<keyword evidence="6" id="KW-1185">Reference proteome</keyword>
<dbReference type="CDD" id="cd13585">
    <property type="entry name" value="PBP2_TMBP_like"/>
    <property type="match status" value="1"/>
</dbReference>
<evidence type="ECO:0000256" key="4">
    <source>
        <dbReference type="SAM" id="SignalP"/>
    </source>
</evidence>
<proteinExistence type="inferred from homology"/>
<reference evidence="5 6" key="2">
    <citation type="submission" date="2019-02" db="EMBL/GenBank/DDBJ databases">
        <title>'Lichenibacterium ramalinii' gen. nov. sp. nov., 'Lichenibacterium minor' gen. nov. sp. nov.</title>
        <authorList>
            <person name="Pankratov T."/>
        </authorList>
    </citation>
    <scope>NUCLEOTIDE SEQUENCE [LARGE SCALE GENOMIC DNA]</scope>
    <source>
        <strain evidence="5 6">RmlP026</strain>
    </source>
</reference>
<keyword evidence="4" id="KW-0732">Signal</keyword>
<dbReference type="GO" id="GO:0042597">
    <property type="term" value="C:periplasmic space"/>
    <property type="evidence" value="ECO:0007669"/>
    <property type="project" value="UniProtKB-SubCell"/>
</dbReference>
<comment type="caution">
    <text evidence="5">The sequence shown here is derived from an EMBL/GenBank/DDBJ whole genome shotgun (WGS) entry which is preliminary data.</text>
</comment>
<evidence type="ECO:0000313" key="5">
    <source>
        <dbReference type="EMBL" id="RYC30397.1"/>
    </source>
</evidence>
<keyword evidence="3" id="KW-0574">Periplasm</keyword>
<dbReference type="Pfam" id="PF01547">
    <property type="entry name" value="SBP_bac_1"/>
    <property type="match status" value="1"/>
</dbReference>
<dbReference type="RefSeq" id="WP_129228501.1">
    <property type="nucleotide sequence ID" value="NZ_QYBB01000026.1"/>
</dbReference>
<dbReference type="EMBL" id="QYBB01000026">
    <property type="protein sequence ID" value="RYC30397.1"/>
    <property type="molecule type" value="Genomic_DNA"/>
</dbReference>
<dbReference type="InterPro" id="IPR006059">
    <property type="entry name" value="SBP"/>
</dbReference>
<dbReference type="SUPFAM" id="SSF53850">
    <property type="entry name" value="Periplasmic binding protein-like II"/>
    <property type="match status" value="1"/>
</dbReference>
<evidence type="ECO:0000256" key="3">
    <source>
        <dbReference type="ARBA" id="ARBA00022764"/>
    </source>
</evidence>
<comment type="similarity">
    <text evidence="2">Belongs to the bacterial solute-binding protein 1 family.</text>
</comment>
<name>A0A4Q2U5Z8_9HYPH</name>
<dbReference type="Gene3D" id="3.40.190.10">
    <property type="entry name" value="Periplasmic binding protein-like II"/>
    <property type="match status" value="1"/>
</dbReference>
<dbReference type="AlphaFoldDB" id="A0A4Q2U5Z8"/>
<sequence length="418" mass="45367">MSALTQLRAAAAAAAMWALCSGVAFAQTTIEFIQWWEPEMLAGSLRRIMDDFEKANPDIKVTLVSGPYATTHDQIVVGAASGTLSDVVGLDGSWVNGLAKQGAITSLDALMDQTHYDRSQIADIVKVDGHAVMLPLATFVYPLFVNLDIAHQAGVDAVPTDRSAFAAAAKKMTDAGKNQYGWVLPLSLQNPGGIQNDVMSWVWASGQSMLKDGKPDLETPAITDTFTFLKSLQAAGVISPGIFAKREQEKVEEFANGRVGMMIDSLAHINLIRQRNPNLKFGISAIPAVDGFTSKRGLPYAAWGIGIADDSQHKAEAWKLVQYLMSPEVNGRLVSLANAFPGNKNAKPDFSKTDPLFAEAFKIYQTGYLANQFTGLPVAEDLMREMTIELQKMFDGRQSAQAAAANTQKQWLMDFSKN</sequence>
<accession>A0A4Q2U5Z8</accession>
<organism evidence="5 6">
    <name type="scientific">Lichenibacterium minor</name>
    <dbReference type="NCBI Taxonomy" id="2316528"/>
    <lineage>
        <taxon>Bacteria</taxon>
        <taxon>Pseudomonadati</taxon>
        <taxon>Pseudomonadota</taxon>
        <taxon>Alphaproteobacteria</taxon>
        <taxon>Hyphomicrobiales</taxon>
        <taxon>Lichenihabitantaceae</taxon>
        <taxon>Lichenibacterium</taxon>
    </lineage>
</organism>
<gene>
    <name evidence="5" type="ORF">D3273_19170</name>
</gene>
<dbReference type="Proteomes" id="UP000290759">
    <property type="component" value="Unassembled WGS sequence"/>
</dbReference>
<feature type="signal peptide" evidence="4">
    <location>
        <begin position="1"/>
        <end position="26"/>
    </location>
</feature>